<organism evidence="2">
    <name type="scientific">marine sediment metagenome</name>
    <dbReference type="NCBI Taxonomy" id="412755"/>
    <lineage>
        <taxon>unclassified sequences</taxon>
        <taxon>metagenomes</taxon>
        <taxon>ecological metagenomes</taxon>
    </lineage>
</organism>
<evidence type="ECO:0000313" key="2">
    <source>
        <dbReference type="EMBL" id="GAH05743.1"/>
    </source>
</evidence>
<dbReference type="PANTHER" id="PTHR48207:SF3">
    <property type="entry name" value="SUCCINATE--HYDROXYMETHYLGLUTARATE COA-TRANSFERASE"/>
    <property type="match status" value="1"/>
</dbReference>
<proteinExistence type="predicted"/>
<evidence type="ECO:0000256" key="1">
    <source>
        <dbReference type="ARBA" id="ARBA00022679"/>
    </source>
</evidence>
<keyword evidence="1" id="KW-0808">Transferase</keyword>
<dbReference type="PANTHER" id="PTHR48207">
    <property type="entry name" value="SUCCINATE--HYDROXYMETHYLGLUTARATE COA-TRANSFERASE"/>
    <property type="match status" value="1"/>
</dbReference>
<evidence type="ECO:0008006" key="3">
    <source>
        <dbReference type="Google" id="ProtNLM"/>
    </source>
</evidence>
<dbReference type="GO" id="GO:0008410">
    <property type="term" value="F:CoA-transferase activity"/>
    <property type="evidence" value="ECO:0007669"/>
    <property type="project" value="TreeGrafter"/>
</dbReference>
<protein>
    <recommendedName>
        <fullName evidence="3">CoA transferase</fullName>
    </recommendedName>
</protein>
<gene>
    <name evidence="2" type="ORF">S01H4_63793</name>
</gene>
<dbReference type="SUPFAM" id="SSF89796">
    <property type="entry name" value="CoA-transferase family III (CaiB/BaiF)"/>
    <property type="match status" value="1"/>
</dbReference>
<dbReference type="AlphaFoldDB" id="X1EAP6"/>
<dbReference type="InterPro" id="IPR003673">
    <property type="entry name" value="CoA-Trfase_fam_III"/>
</dbReference>
<dbReference type="Pfam" id="PF02515">
    <property type="entry name" value="CoA_transf_3"/>
    <property type="match status" value="1"/>
</dbReference>
<sequence length="101" mass="11482">PAAIKGDDEIDLSIDEFEEENEKVPLKFEKRKAGKARNMVVEMDHPKLGKIQNVASPIKYSRTPLKIRSFAPKIGQNTKEVLRSLGYSDDKIRDLKKKGIM</sequence>
<dbReference type="Gene3D" id="3.40.50.10540">
    <property type="entry name" value="Crotonobetainyl-coa:carnitine coa-transferase, domain 1"/>
    <property type="match status" value="1"/>
</dbReference>
<feature type="non-terminal residue" evidence="2">
    <location>
        <position position="1"/>
    </location>
</feature>
<name>X1EAP6_9ZZZZ</name>
<dbReference type="EMBL" id="BART01038480">
    <property type="protein sequence ID" value="GAH05743.1"/>
    <property type="molecule type" value="Genomic_DNA"/>
</dbReference>
<dbReference type="InterPro" id="IPR023606">
    <property type="entry name" value="CoA-Trfase_III_dom_1_sf"/>
</dbReference>
<comment type="caution">
    <text evidence="2">The sequence shown here is derived from an EMBL/GenBank/DDBJ whole genome shotgun (WGS) entry which is preliminary data.</text>
</comment>
<reference evidence="2" key="1">
    <citation type="journal article" date="2014" name="Front. Microbiol.">
        <title>High frequency of phylogenetically diverse reductive dehalogenase-homologous genes in deep subseafloor sedimentary metagenomes.</title>
        <authorList>
            <person name="Kawai M."/>
            <person name="Futagami T."/>
            <person name="Toyoda A."/>
            <person name="Takaki Y."/>
            <person name="Nishi S."/>
            <person name="Hori S."/>
            <person name="Arai W."/>
            <person name="Tsubouchi T."/>
            <person name="Morono Y."/>
            <person name="Uchiyama I."/>
            <person name="Ito T."/>
            <person name="Fujiyama A."/>
            <person name="Inagaki F."/>
            <person name="Takami H."/>
        </authorList>
    </citation>
    <scope>NUCLEOTIDE SEQUENCE</scope>
    <source>
        <strain evidence="2">Expedition CK06-06</strain>
    </source>
</reference>
<dbReference type="InterPro" id="IPR050483">
    <property type="entry name" value="CoA-transferase_III_domain"/>
</dbReference>
<accession>X1EAP6</accession>